<name>A0ABT1IDR1_9PSEU</name>
<protein>
    <submittedName>
        <fullName evidence="2">Uncharacterized protein</fullName>
    </submittedName>
</protein>
<sequence>MCRIVGRRRRGQRLASSLRDRPSSRRSRGAARRTDTPARLNSHFNPALIRRNRQGKWRLVTLLRGLSSRRESVRGKNATKSSPGRVWRQTYLLPYFWAAAELGQDSPVPAAGSAPGPPTWWARVRGCHRRGGQPVQLGTAGALPAQLFGVLAVMGDGTPVEDCATVTEDVAAGERDPGRERERAARTDLGDPEQPQAQRCGAGDRGGADHLDRGGDHRPQRRHLPPHELRPRGRGYRRWEWSWPGSPPRPERSRCTPPVW</sequence>
<dbReference type="EMBL" id="JAMTCO010000008">
    <property type="protein sequence ID" value="MCP2270782.1"/>
    <property type="molecule type" value="Genomic_DNA"/>
</dbReference>
<accession>A0ABT1IDR1</accession>
<gene>
    <name evidence="2" type="ORF">LV75_003294</name>
</gene>
<comment type="caution">
    <text evidence="2">The sequence shown here is derived from an EMBL/GenBank/DDBJ whole genome shotgun (WGS) entry which is preliminary data.</text>
</comment>
<evidence type="ECO:0000256" key="1">
    <source>
        <dbReference type="SAM" id="MobiDB-lite"/>
    </source>
</evidence>
<reference evidence="2 3" key="1">
    <citation type="submission" date="2022-06" db="EMBL/GenBank/DDBJ databases">
        <title>Genomic Encyclopedia of Archaeal and Bacterial Type Strains, Phase II (KMG-II): from individual species to whole genera.</title>
        <authorList>
            <person name="Goeker M."/>
        </authorList>
    </citation>
    <scope>NUCLEOTIDE SEQUENCE [LARGE SCALE GENOMIC DNA]</scope>
    <source>
        <strain evidence="2 3">DSM 44255</strain>
    </source>
</reference>
<feature type="region of interest" description="Disordered" evidence="1">
    <location>
        <begin position="171"/>
        <end position="260"/>
    </location>
</feature>
<feature type="compositionally biased region" description="Basic residues" evidence="1">
    <location>
        <begin position="1"/>
        <end position="12"/>
    </location>
</feature>
<feature type="compositionally biased region" description="Basic and acidic residues" evidence="1">
    <location>
        <begin position="172"/>
        <end position="189"/>
    </location>
</feature>
<evidence type="ECO:0000313" key="3">
    <source>
        <dbReference type="Proteomes" id="UP001205185"/>
    </source>
</evidence>
<evidence type="ECO:0000313" key="2">
    <source>
        <dbReference type="EMBL" id="MCP2270782.1"/>
    </source>
</evidence>
<feature type="region of interest" description="Disordered" evidence="1">
    <location>
        <begin position="1"/>
        <end position="39"/>
    </location>
</feature>
<dbReference type="Proteomes" id="UP001205185">
    <property type="component" value="Unassembled WGS sequence"/>
</dbReference>
<organism evidence="2 3">
    <name type="scientific">Actinokineospora diospyrosa</name>
    <dbReference type="NCBI Taxonomy" id="103728"/>
    <lineage>
        <taxon>Bacteria</taxon>
        <taxon>Bacillati</taxon>
        <taxon>Actinomycetota</taxon>
        <taxon>Actinomycetes</taxon>
        <taxon>Pseudonocardiales</taxon>
        <taxon>Pseudonocardiaceae</taxon>
        <taxon>Actinokineospora</taxon>
    </lineage>
</organism>
<feature type="compositionally biased region" description="Basic and acidic residues" evidence="1">
    <location>
        <begin position="206"/>
        <end position="218"/>
    </location>
</feature>
<keyword evidence="3" id="KW-1185">Reference proteome</keyword>
<proteinExistence type="predicted"/>